<evidence type="ECO:0000256" key="1">
    <source>
        <dbReference type="SAM" id="MobiDB-lite"/>
    </source>
</evidence>
<dbReference type="OrthoDB" id="2500295at2759"/>
<reference evidence="2" key="1">
    <citation type="submission" date="2009-11" db="EMBL/GenBank/DDBJ databases">
        <authorList>
            <consortium name="The Broad Institute Genome Sequencing Platform"/>
            <person name="Ward D."/>
            <person name="Feldgarden M."/>
            <person name="Earl A."/>
            <person name="Young S.K."/>
            <person name="Zeng Q."/>
            <person name="Koehrsen M."/>
            <person name="Alvarado L."/>
            <person name="Berlin A."/>
            <person name="Bochicchio J."/>
            <person name="Borenstein D."/>
            <person name="Chapman S.B."/>
            <person name="Chen Z."/>
            <person name="Engels R."/>
            <person name="Freedman E."/>
            <person name="Gellesch M."/>
            <person name="Goldberg J."/>
            <person name="Griggs A."/>
            <person name="Gujja S."/>
            <person name="Heilman E."/>
            <person name="Heiman D."/>
            <person name="Hepburn T."/>
            <person name="Howarth C."/>
            <person name="Jen D."/>
            <person name="Larson L."/>
            <person name="Lewis B."/>
            <person name="Mehta T."/>
            <person name="Park D."/>
            <person name="Pearson M."/>
            <person name="Roberts A."/>
            <person name="Saif S."/>
            <person name="Shea T."/>
            <person name="Shenoy N."/>
            <person name="Sisk P."/>
            <person name="Stolte C."/>
            <person name="Sykes S."/>
            <person name="Thomson T."/>
            <person name="Walk T."/>
            <person name="White J."/>
            <person name="Yandava C."/>
            <person name="Izard J."/>
            <person name="Baranova O.V."/>
            <person name="Blanton J.M."/>
            <person name="Tanner A.C."/>
            <person name="Dewhirst F.E."/>
            <person name="Haas B."/>
            <person name="Nusbaum C."/>
            <person name="Birren B."/>
        </authorList>
    </citation>
    <scope>NUCLEOTIDE SEQUENCE [LARGE SCALE GENOMIC DNA]</scope>
    <source>
        <strain evidence="2">1-1 BBBD Race 1</strain>
    </source>
</reference>
<name>A0A180GT95_PUCT1</name>
<reference evidence="3" key="4">
    <citation type="submission" date="2025-05" db="UniProtKB">
        <authorList>
            <consortium name="EnsemblFungi"/>
        </authorList>
    </citation>
    <scope>IDENTIFICATION</scope>
    <source>
        <strain evidence="3">isolate 1-1 / race 1 (BBBD)</strain>
    </source>
</reference>
<dbReference type="Proteomes" id="UP000005240">
    <property type="component" value="Unassembled WGS sequence"/>
</dbReference>
<gene>
    <name evidence="2" type="ORF">PTTG_26445</name>
</gene>
<dbReference type="EMBL" id="ADAS02000022">
    <property type="protein sequence ID" value="OAV96027.1"/>
    <property type="molecule type" value="Genomic_DNA"/>
</dbReference>
<reference evidence="2" key="2">
    <citation type="submission" date="2016-05" db="EMBL/GenBank/DDBJ databases">
        <title>Comparative analysis highlights variable genome content of wheat rusts and divergence of the mating loci.</title>
        <authorList>
            <person name="Cuomo C.A."/>
            <person name="Bakkeren G."/>
            <person name="Szabo L."/>
            <person name="Khalil H."/>
            <person name="Joly D."/>
            <person name="Goldberg J."/>
            <person name="Young S."/>
            <person name="Zeng Q."/>
            <person name="Fellers J."/>
        </authorList>
    </citation>
    <scope>NUCLEOTIDE SEQUENCE [LARGE SCALE GENOMIC DNA]</scope>
    <source>
        <strain evidence="2">1-1 BBBD Race 1</strain>
    </source>
</reference>
<accession>A0A180GT95</accession>
<proteinExistence type="predicted"/>
<sequence length="162" mass="18077">MLLSAPKTTCLLFPNESEFITVLEVGVQRELSPSVNCKSARKQPKPPKISQKPKGRLGSKAGLLATPLEPSILSTIIVKSIIQRNHFRHAKVELGLYLLFDSDTGRNPPATLTGPESGSSPQDYWLDSSETSISFNDSLPSHLFNPPRLPIIQLVKNWWRYR</sequence>
<evidence type="ECO:0000313" key="3">
    <source>
        <dbReference type="EnsemblFungi" id="PTTG_26445-t43_1-p1"/>
    </source>
</evidence>
<dbReference type="EnsemblFungi" id="PTTG_26445-t43_1">
    <property type="protein sequence ID" value="PTTG_26445-t43_1-p1"/>
    <property type="gene ID" value="PTTG_26445"/>
</dbReference>
<dbReference type="AlphaFoldDB" id="A0A180GT95"/>
<evidence type="ECO:0000313" key="2">
    <source>
        <dbReference type="EMBL" id="OAV96027.1"/>
    </source>
</evidence>
<keyword evidence="4" id="KW-1185">Reference proteome</keyword>
<dbReference type="VEuPathDB" id="FungiDB:PTTG_26445"/>
<evidence type="ECO:0000313" key="4">
    <source>
        <dbReference type="Proteomes" id="UP000005240"/>
    </source>
</evidence>
<feature type="compositionally biased region" description="Basic residues" evidence="1">
    <location>
        <begin position="39"/>
        <end position="57"/>
    </location>
</feature>
<reference evidence="3 4" key="3">
    <citation type="journal article" date="2017" name="G3 (Bethesda)">
        <title>Comparative analysis highlights variable genome content of wheat rusts and divergence of the mating loci.</title>
        <authorList>
            <person name="Cuomo C.A."/>
            <person name="Bakkeren G."/>
            <person name="Khalil H.B."/>
            <person name="Panwar V."/>
            <person name="Joly D."/>
            <person name="Linning R."/>
            <person name="Sakthikumar S."/>
            <person name="Song X."/>
            <person name="Adiconis X."/>
            <person name="Fan L."/>
            <person name="Goldberg J.M."/>
            <person name="Levin J.Z."/>
            <person name="Young S."/>
            <person name="Zeng Q."/>
            <person name="Anikster Y."/>
            <person name="Bruce M."/>
            <person name="Wang M."/>
            <person name="Yin C."/>
            <person name="McCallum B."/>
            <person name="Szabo L.J."/>
            <person name="Hulbert S."/>
            <person name="Chen X."/>
            <person name="Fellers J.P."/>
        </authorList>
    </citation>
    <scope>NUCLEOTIDE SEQUENCE</scope>
    <source>
        <strain evidence="3">isolate 1-1 / race 1 (BBBD)</strain>
        <strain evidence="4">Isolate 1-1 / race 1 (BBBD)</strain>
    </source>
</reference>
<organism evidence="2">
    <name type="scientific">Puccinia triticina (isolate 1-1 / race 1 (BBBD))</name>
    <name type="common">Brown leaf rust fungus</name>
    <dbReference type="NCBI Taxonomy" id="630390"/>
    <lineage>
        <taxon>Eukaryota</taxon>
        <taxon>Fungi</taxon>
        <taxon>Dikarya</taxon>
        <taxon>Basidiomycota</taxon>
        <taxon>Pucciniomycotina</taxon>
        <taxon>Pucciniomycetes</taxon>
        <taxon>Pucciniales</taxon>
        <taxon>Pucciniaceae</taxon>
        <taxon>Puccinia</taxon>
    </lineage>
</organism>
<protein>
    <submittedName>
        <fullName evidence="2 3">Uncharacterized protein</fullName>
    </submittedName>
</protein>
<feature type="region of interest" description="Disordered" evidence="1">
    <location>
        <begin position="36"/>
        <end position="57"/>
    </location>
</feature>